<dbReference type="EMBL" id="JWLZ01000148">
    <property type="protein sequence ID" value="KHT63911.1"/>
    <property type="molecule type" value="Genomic_DNA"/>
</dbReference>
<comment type="caution">
    <text evidence="2">The sequence shown here is derived from an EMBL/GenBank/DDBJ whole genome shotgun (WGS) entry which is preliminary data.</text>
</comment>
<dbReference type="AlphaFoldDB" id="A0A0B9GYU8"/>
<protein>
    <submittedName>
        <fullName evidence="2">Uncharacterized protein</fullName>
    </submittedName>
</protein>
<evidence type="ECO:0000256" key="1">
    <source>
        <dbReference type="SAM" id="Phobius"/>
    </source>
</evidence>
<feature type="transmembrane region" description="Helical" evidence="1">
    <location>
        <begin position="43"/>
        <end position="67"/>
    </location>
</feature>
<name>A0A0B9GYU8_9GAMM</name>
<gene>
    <name evidence="2" type="ORF">RJ45_09430</name>
</gene>
<accession>A0A0B9GYU8</accession>
<proteinExistence type="predicted"/>
<organism evidence="2 3">
    <name type="scientific">Photobacterium gaetbulicola</name>
    <dbReference type="NCBI Taxonomy" id="1295392"/>
    <lineage>
        <taxon>Bacteria</taxon>
        <taxon>Pseudomonadati</taxon>
        <taxon>Pseudomonadota</taxon>
        <taxon>Gammaproteobacteria</taxon>
        <taxon>Vibrionales</taxon>
        <taxon>Vibrionaceae</taxon>
        <taxon>Photobacterium</taxon>
    </lineage>
</organism>
<sequence>MERQAMYELILGIGNYMTDYWYISIPLLVFSYTPLGFDVIARLGWIFFKPIFTVIGYLLLPFTLSFIKFKTRNMTFEQKIDWYRKRCPETDQILSEELAKAEMKSIKSLIR</sequence>
<keyword evidence="1" id="KW-1133">Transmembrane helix</keyword>
<keyword evidence="1" id="KW-0812">Transmembrane</keyword>
<evidence type="ECO:0000313" key="3">
    <source>
        <dbReference type="Proteomes" id="UP000031278"/>
    </source>
</evidence>
<reference evidence="2 3" key="1">
    <citation type="submission" date="2014-12" db="EMBL/GenBank/DDBJ databases">
        <title>Genome sequencing of Photobacterium gaetbulicola AD005a.</title>
        <authorList>
            <person name="Adrian T.G.S."/>
            <person name="Chan K.G."/>
        </authorList>
    </citation>
    <scope>NUCLEOTIDE SEQUENCE [LARGE SCALE GENOMIC DNA]</scope>
    <source>
        <strain evidence="2 3">AD005a</strain>
    </source>
</reference>
<keyword evidence="1" id="KW-0472">Membrane</keyword>
<dbReference type="Proteomes" id="UP000031278">
    <property type="component" value="Unassembled WGS sequence"/>
</dbReference>
<evidence type="ECO:0000313" key="2">
    <source>
        <dbReference type="EMBL" id="KHT63911.1"/>
    </source>
</evidence>